<evidence type="ECO:0000313" key="3">
    <source>
        <dbReference type="Proteomes" id="UP000007431"/>
    </source>
</evidence>
<reference evidence="2 3" key="1">
    <citation type="journal article" date="2010" name="Nat. Biotechnol.">
        <title>Genome sequence of the model mushroom Schizophyllum commune.</title>
        <authorList>
            <person name="Ohm R.A."/>
            <person name="de Jong J.F."/>
            <person name="Lugones L.G."/>
            <person name="Aerts A."/>
            <person name="Kothe E."/>
            <person name="Stajich J.E."/>
            <person name="de Vries R.P."/>
            <person name="Record E."/>
            <person name="Levasseur A."/>
            <person name="Baker S.E."/>
            <person name="Bartholomew K.A."/>
            <person name="Coutinho P.M."/>
            <person name="Erdmann S."/>
            <person name="Fowler T.J."/>
            <person name="Gathman A.C."/>
            <person name="Lombard V."/>
            <person name="Henrissat B."/>
            <person name="Knabe N."/>
            <person name="Kuees U."/>
            <person name="Lilly W.W."/>
            <person name="Lindquist E."/>
            <person name="Lucas S."/>
            <person name="Magnuson J.K."/>
            <person name="Piumi F."/>
            <person name="Raudaskoski M."/>
            <person name="Salamov A."/>
            <person name="Schmutz J."/>
            <person name="Schwarze F.W.M.R."/>
            <person name="vanKuyk P.A."/>
            <person name="Horton J.S."/>
            <person name="Grigoriev I.V."/>
            <person name="Woesten H.A.B."/>
        </authorList>
    </citation>
    <scope>NUCLEOTIDE SEQUENCE [LARGE SCALE GENOMIC DNA]</scope>
    <source>
        <strain evidence="3">H4-8 / FGSC 9210</strain>
    </source>
</reference>
<dbReference type="InterPro" id="IPR046341">
    <property type="entry name" value="SET_dom_sf"/>
</dbReference>
<protein>
    <recommendedName>
        <fullName evidence="1">SET domain-containing protein</fullName>
    </recommendedName>
</protein>
<dbReference type="CDD" id="cd20071">
    <property type="entry name" value="SET_SMYD"/>
    <property type="match status" value="1"/>
</dbReference>
<dbReference type="PANTHER" id="PTHR47332">
    <property type="entry name" value="SET DOMAIN-CONTAINING PROTEIN 5"/>
    <property type="match status" value="1"/>
</dbReference>
<feature type="domain" description="SET" evidence="1">
    <location>
        <begin position="87"/>
        <end position="266"/>
    </location>
</feature>
<dbReference type="eggNOG" id="KOG2084">
    <property type="taxonomic scope" value="Eukaryota"/>
</dbReference>
<dbReference type="InParanoid" id="D8Q2M3"/>
<evidence type="ECO:0000259" key="1">
    <source>
        <dbReference type="PROSITE" id="PS50280"/>
    </source>
</evidence>
<accession>D8Q2M3</accession>
<organism evidence="3">
    <name type="scientific">Schizophyllum commune (strain H4-8 / FGSC 9210)</name>
    <name type="common">Split gill fungus</name>
    <dbReference type="NCBI Taxonomy" id="578458"/>
    <lineage>
        <taxon>Eukaryota</taxon>
        <taxon>Fungi</taxon>
        <taxon>Dikarya</taxon>
        <taxon>Basidiomycota</taxon>
        <taxon>Agaricomycotina</taxon>
        <taxon>Agaricomycetes</taxon>
        <taxon>Agaricomycetidae</taxon>
        <taxon>Agaricales</taxon>
        <taxon>Schizophyllaceae</taxon>
        <taxon>Schizophyllum</taxon>
    </lineage>
</organism>
<dbReference type="OrthoDB" id="5945798at2759"/>
<dbReference type="GeneID" id="9590222"/>
<gene>
    <name evidence="2" type="ORF">SCHCODRAFT_107538</name>
</gene>
<sequence length="404" mass="45576">MTLDIATAMRKMAEAHGPGECDDADCSLCVPGKDIAFQLKNTDRVVVFTTIATAGSPQDGATEAMLDIETRDALFARPGFPKPLTRLLVPTYRIGPAGEKGLGMFATRRLRTGALIVNERPFIVQPICRAACDACDHMSCRTIPAEQVGYTMEEREENLNLSLNRMPEERWERFLELKTSHSEHRAGSGPLLSRARTNAWHALGEYKFAGIDAQDGQYLAIFDELSRMNHSCRPNALYHWDSSTFSGSLRAVRDIEPGEEITVSYCGEVDRPYSDRRALLAPYGFGCDCRACAEGDAADIRYEQIIAEYDDLPFPLSSDKRVEQGYRYAIQRIEEEGLEAIDQYYSSHVHLTRYYRWTRDVAKAQVCEEKLNAISWAQRGKPFEPAKYEGVWPMLDGSILYHMK</sequence>
<proteinExistence type="predicted"/>
<dbReference type="PROSITE" id="PS50280">
    <property type="entry name" value="SET"/>
    <property type="match status" value="1"/>
</dbReference>
<evidence type="ECO:0000313" key="2">
    <source>
        <dbReference type="EMBL" id="EFI98149.1"/>
    </source>
</evidence>
<dbReference type="Proteomes" id="UP000007431">
    <property type="component" value="Unassembled WGS sequence"/>
</dbReference>
<keyword evidence="3" id="KW-1185">Reference proteome</keyword>
<dbReference type="KEGG" id="scm:SCHCO_02494716"/>
<dbReference type="EMBL" id="GL377305">
    <property type="protein sequence ID" value="EFI98149.1"/>
    <property type="molecule type" value="Genomic_DNA"/>
</dbReference>
<dbReference type="OMA" id="MFRNVES"/>
<dbReference type="SUPFAM" id="SSF82199">
    <property type="entry name" value="SET domain"/>
    <property type="match status" value="1"/>
</dbReference>
<dbReference type="VEuPathDB" id="FungiDB:SCHCODRAFT_02494716"/>
<dbReference type="AlphaFoldDB" id="D8Q2M3"/>
<dbReference type="HOGENOM" id="CLU_028281_2_1_1"/>
<dbReference type="InterPro" id="IPR001214">
    <property type="entry name" value="SET_dom"/>
</dbReference>
<dbReference type="PANTHER" id="PTHR47332:SF4">
    <property type="entry name" value="SET DOMAIN-CONTAINING PROTEIN 5"/>
    <property type="match status" value="1"/>
</dbReference>
<dbReference type="RefSeq" id="XP_003033052.1">
    <property type="nucleotide sequence ID" value="XM_003033006.1"/>
</dbReference>
<feature type="non-terminal residue" evidence="2">
    <location>
        <position position="404"/>
    </location>
</feature>
<dbReference type="SMART" id="SM00317">
    <property type="entry name" value="SET"/>
    <property type="match status" value="1"/>
</dbReference>
<name>D8Q2M3_SCHCM</name>
<dbReference type="InterPro" id="IPR053185">
    <property type="entry name" value="SET_domain_protein"/>
</dbReference>
<dbReference type="Gene3D" id="2.170.270.10">
    <property type="entry name" value="SET domain"/>
    <property type="match status" value="1"/>
</dbReference>
<dbReference type="Pfam" id="PF00856">
    <property type="entry name" value="SET"/>
    <property type="match status" value="1"/>
</dbReference>